<evidence type="ECO:0000256" key="2">
    <source>
        <dbReference type="PIRSR" id="PIRSR601765-1"/>
    </source>
</evidence>
<comment type="function">
    <text evidence="3">Reversible hydration of carbon dioxide.</text>
</comment>
<dbReference type="VEuPathDB" id="FungiDB:Z518_01136"/>
<name>A0A0D2JKT1_9EURO</name>
<keyword evidence="5" id="KW-1185">Reference proteome</keyword>
<dbReference type="GO" id="GO:0008270">
    <property type="term" value="F:zinc ion binding"/>
    <property type="evidence" value="ECO:0007669"/>
    <property type="project" value="UniProtKB-UniRule"/>
</dbReference>
<feature type="binding site" evidence="2">
    <location>
        <position position="22"/>
    </location>
    <ligand>
        <name>Zn(2+)</name>
        <dbReference type="ChEBI" id="CHEBI:29105"/>
    </ligand>
</feature>
<sequence length="165" mass="18041">MAMMKNNSKAHGPHLLVISCLDSRSNPYNVLGLKPYECIVIRNVAGRFATATGDIAALDTLFHVSQLVLLQHSNCGASHVTKEQVIDSTQVKRPEFGVGNPAEPSALEARLPMVENNHQALKEDLRAVKQCGFLRQDLIDSVVGLYLDVDSGLVTRVYPDSDVDE</sequence>
<feature type="binding site" evidence="2">
    <location>
        <position position="20"/>
    </location>
    <ligand>
        <name>Zn(2+)</name>
        <dbReference type="ChEBI" id="CHEBI:29105"/>
    </ligand>
</feature>
<dbReference type="HOGENOM" id="CLU_084253_4_1_1"/>
<dbReference type="AlphaFoldDB" id="A0A0D2JKT1"/>
<protein>
    <recommendedName>
        <fullName evidence="3">Carbonic anhydrase</fullName>
        <ecNumber evidence="3">4.2.1.1</ecNumber>
    </recommendedName>
    <alternativeName>
        <fullName evidence="3">Carbonate dehydratase</fullName>
    </alternativeName>
</protein>
<dbReference type="InterPro" id="IPR036874">
    <property type="entry name" value="Carbonic_anhydrase_sf"/>
</dbReference>
<dbReference type="Proteomes" id="UP000053617">
    <property type="component" value="Unassembled WGS sequence"/>
</dbReference>
<feature type="binding site" evidence="2">
    <location>
        <position position="72"/>
    </location>
    <ligand>
        <name>Zn(2+)</name>
        <dbReference type="ChEBI" id="CHEBI:29105"/>
    </ligand>
</feature>
<accession>A0A0D2JKT1</accession>
<dbReference type="SUPFAM" id="SSF53056">
    <property type="entry name" value="beta-carbonic anhydrase, cab"/>
    <property type="match status" value="1"/>
</dbReference>
<organism evidence="4 5">
    <name type="scientific">Rhinocladiella mackenziei CBS 650.93</name>
    <dbReference type="NCBI Taxonomy" id="1442369"/>
    <lineage>
        <taxon>Eukaryota</taxon>
        <taxon>Fungi</taxon>
        <taxon>Dikarya</taxon>
        <taxon>Ascomycota</taxon>
        <taxon>Pezizomycotina</taxon>
        <taxon>Eurotiomycetes</taxon>
        <taxon>Chaetothyriomycetidae</taxon>
        <taxon>Chaetothyriales</taxon>
        <taxon>Herpotrichiellaceae</taxon>
        <taxon>Rhinocladiella</taxon>
    </lineage>
</organism>
<evidence type="ECO:0000313" key="4">
    <source>
        <dbReference type="EMBL" id="KIX10055.1"/>
    </source>
</evidence>
<dbReference type="STRING" id="1442369.A0A0D2JKT1"/>
<dbReference type="EC" id="4.2.1.1" evidence="3"/>
<dbReference type="RefSeq" id="XP_013277191.1">
    <property type="nucleotide sequence ID" value="XM_013421737.1"/>
</dbReference>
<comment type="cofactor">
    <cofactor evidence="2">
        <name>Zn(2+)</name>
        <dbReference type="ChEBI" id="CHEBI:29105"/>
    </cofactor>
    <text evidence="2">Binds 1 zinc ion per subunit.</text>
</comment>
<dbReference type="GeneID" id="25289207"/>
<keyword evidence="2" id="KW-0479">Metal-binding</keyword>
<proteinExistence type="inferred from homology"/>
<keyword evidence="3" id="KW-0456">Lyase</keyword>
<dbReference type="PROSITE" id="PS51257">
    <property type="entry name" value="PROKAR_LIPOPROTEIN"/>
    <property type="match status" value="1"/>
</dbReference>
<comment type="catalytic activity">
    <reaction evidence="3">
        <text>hydrogencarbonate + H(+) = CO2 + H2O</text>
        <dbReference type="Rhea" id="RHEA:10748"/>
        <dbReference type="ChEBI" id="CHEBI:15377"/>
        <dbReference type="ChEBI" id="CHEBI:15378"/>
        <dbReference type="ChEBI" id="CHEBI:16526"/>
        <dbReference type="ChEBI" id="CHEBI:17544"/>
        <dbReference type="EC" id="4.2.1.1"/>
    </reaction>
</comment>
<evidence type="ECO:0000256" key="1">
    <source>
        <dbReference type="ARBA" id="ARBA00006217"/>
    </source>
</evidence>
<dbReference type="Gene3D" id="3.40.1050.10">
    <property type="entry name" value="Carbonic anhydrase"/>
    <property type="match status" value="1"/>
</dbReference>
<dbReference type="SMART" id="SM00947">
    <property type="entry name" value="Pro_CA"/>
    <property type="match status" value="1"/>
</dbReference>
<evidence type="ECO:0000313" key="5">
    <source>
        <dbReference type="Proteomes" id="UP000053617"/>
    </source>
</evidence>
<comment type="similarity">
    <text evidence="1 3">Belongs to the beta-class carbonic anhydrase family.</text>
</comment>
<feature type="binding site" evidence="2">
    <location>
        <position position="75"/>
    </location>
    <ligand>
        <name>Zn(2+)</name>
        <dbReference type="ChEBI" id="CHEBI:29105"/>
    </ligand>
</feature>
<keyword evidence="2 3" id="KW-0862">Zinc</keyword>
<gene>
    <name evidence="4" type="ORF">Z518_01136</name>
</gene>
<dbReference type="EMBL" id="KN847475">
    <property type="protein sequence ID" value="KIX10055.1"/>
    <property type="molecule type" value="Genomic_DNA"/>
</dbReference>
<dbReference type="OrthoDB" id="10248475at2759"/>
<evidence type="ECO:0000256" key="3">
    <source>
        <dbReference type="RuleBase" id="RU003956"/>
    </source>
</evidence>
<reference evidence="4 5" key="1">
    <citation type="submission" date="2015-01" db="EMBL/GenBank/DDBJ databases">
        <title>The Genome Sequence of Rhinocladiella mackenzie CBS 650.93.</title>
        <authorList>
            <consortium name="The Broad Institute Genomics Platform"/>
            <person name="Cuomo C."/>
            <person name="de Hoog S."/>
            <person name="Gorbushina A."/>
            <person name="Stielow B."/>
            <person name="Teixiera M."/>
            <person name="Abouelleil A."/>
            <person name="Chapman S.B."/>
            <person name="Priest M."/>
            <person name="Young S.K."/>
            <person name="Wortman J."/>
            <person name="Nusbaum C."/>
            <person name="Birren B."/>
        </authorList>
    </citation>
    <scope>NUCLEOTIDE SEQUENCE [LARGE SCALE GENOMIC DNA]</scope>
    <source>
        <strain evidence="4 5">CBS 650.93</strain>
    </source>
</reference>
<dbReference type="InterPro" id="IPR001765">
    <property type="entry name" value="Carbonic_anhydrase"/>
</dbReference>
<dbReference type="Pfam" id="PF00484">
    <property type="entry name" value="Pro_CA"/>
    <property type="match status" value="1"/>
</dbReference>
<dbReference type="GO" id="GO:0004089">
    <property type="term" value="F:carbonate dehydratase activity"/>
    <property type="evidence" value="ECO:0007669"/>
    <property type="project" value="UniProtKB-UniRule"/>
</dbReference>